<dbReference type="Proteomes" id="UP000006230">
    <property type="component" value="Unassembled WGS sequence"/>
</dbReference>
<accession>Q0FKD3</accession>
<organism evidence="2 3">
    <name type="scientific">Salipiger bermudensis (strain DSM 26914 / JCM 13377 / KCTC 12554 / HTCC2601)</name>
    <name type="common">Pelagibaca bermudensis</name>
    <dbReference type="NCBI Taxonomy" id="314265"/>
    <lineage>
        <taxon>Bacteria</taxon>
        <taxon>Pseudomonadati</taxon>
        <taxon>Pseudomonadota</taxon>
        <taxon>Alphaproteobacteria</taxon>
        <taxon>Rhodobacterales</taxon>
        <taxon>Roseobacteraceae</taxon>
        <taxon>Salipiger</taxon>
    </lineage>
</organism>
<protein>
    <submittedName>
        <fullName evidence="2">Uncharacterized protein</fullName>
    </submittedName>
</protein>
<name>Q0FKD3_SALBH</name>
<reference evidence="2 3" key="1">
    <citation type="journal article" date="2010" name="J. Bacteriol.">
        <title>Genome sequences of Pelagibaca bermudensis HTCC2601T and Maritimibacter alkaliphilus HTCC2654T, the type strains of two marine Roseobacter genera.</title>
        <authorList>
            <person name="Thrash J.C."/>
            <person name="Cho J.C."/>
            <person name="Ferriera S."/>
            <person name="Johnson J."/>
            <person name="Vergin K.L."/>
            <person name="Giovannoni S.J."/>
        </authorList>
    </citation>
    <scope>NUCLEOTIDE SEQUENCE [LARGE SCALE GENOMIC DNA]</scope>
    <source>
        <strain evidence="3">DSM 26914 / JCM 13377 / KCTC 12554 / HTCC2601</strain>
    </source>
</reference>
<keyword evidence="3" id="KW-1185">Reference proteome</keyword>
<dbReference type="HOGENOM" id="CLU_113283_1_0_5"/>
<evidence type="ECO:0000313" key="2">
    <source>
        <dbReference type="EMBL" id="EAU44632.1"/>
    </source>
</evidence>
<sequence>MITPAMIGSSPVVGSSKKMISGSAAMARARPTRFCIPPESSAGKASATSGVSPTRRSFSMAISRASRLGRFSAPRSRRKATFCQTGSESKSAPPWNSIPKRARKASRSPSCMSWPSTKICPASGSISPRMHFSVTDLPEPEPPMITIEVPRGMLRCTSRSTVLSPKALATWRISIIGGSASVISRRTPP</sequence>
<evidence type="ECO:0000256" key="1">
    <source>
        <dbReference type="SAM" id="MobiDB-lite"/>
    </source>
</evidence>
<dbReference type="EMBL" id="AATQ01000041">
    <property type="protein sequence ID" value="EAU44632.1"/>
    <property type="molecule type" value="Genomic_DNA"/>
</dbReference>
<gene>
    <name evidence="2" type="ORF">R2601_24230</name>
</gene>
<evidence type="ECO:0000313" key="3">
    <source>
        <dbReference type="Proteomes" id="UP000006230"/>
    </source>
</evidence>
<feature type="region of interest" description="Disordered" evidence="1">
    <location>
        <begin position="71"/>
        <end position="101"/>
    </location>
</feature>
<dbReference type="AntiFam" id="ANF00062">
    <property type="entry name" value="Shadow ORF (opposite ABC transporter protein)"/>
</dbReference>
<proteinExistence type="predicted"/>
<dbReference type="eggNOG" id="ENOG5033JZV">
    <property type="taxonomic scope" value="Bacteria"/>
</dbReference>
<comment type="caution">
    <text evidence="2">The sequence shown here is derived from an EMBL/GenBank/DDBJ whole genome shotgun (WGS) entry which is preliminary data.</text>
</comment>
<dbReference type="AlphaFoldDB" id="Q0FKD3"/>